<dbReference type="AlphaFoldDB" id="Q1N2D0"/>
<dbReference type="GO" id="GO:0016740">
    <property type="term" value="F:transferase activity"/>
    <property type="evidence" value="ECO:0007669"/>
    <property type="project" value="UniProtKB-ARBA"/>
</dbReference>
<feature type="transmembrane region" description="Helical" evidence="5">
    <location>
        <begin position="36"/>
        <end position="60"/>
    </location>
</feature>
<dbReference type="RefSeq" id="WP_007018286.1">
    <property type="nucleotide sequence ID" value="NZ_CH724116.1"/>
</dbReference>
<name>Q1N2D0_9GAMM</name>
<evidence type="ECO:0000256" key="3">
    <source>
        <dbReference type="ARBA" id="ARBA00022989"/>
    </source>
</evidence>
<comment type="caution">
    <text evidence="6">The sequence shown here is derived from an EMBL/GenBank/DDBJ whole genome shotgun (WGS) entry which is preliminary data.</text>
</comment>
<keyword evidence="3 5" id="KW-1133">Transmembrane helix</keyword>
<protein>
    <recommendedName>
        <fullName evidence="8">Isoprenylcysteine carboxylmethyltransferase family protein</fullName>
    </recommendedName>
</protein>
<evidence type="ECO:0000313" key="7">
    <source>
        <dbReference type="Proteomes" id="UP000004263"/>
    </source>
</evidence>
<dbReference type="Gene3D" id="1.20.120.1630">
    <property type="match status" value="1"/>
</dbReference>
<dbReference type="STRING" id="207949.RED65_16606"/>
<evidence type="ECO:0000256" key="2">
    <source>
        <dbReference type="ARBA" id="ARBA00022692"/>
    </source>
</evidence>
<evidence type="ECO:0000256" key="4">
    <source>
        <dbReference type="ARBA" id="ARBA00023136"/>
    </source>
</evidence>
<dbReference type="PANTHER" id="PTHR12714">
    <property type="entry name" value="PROTEIN-S ISOPRENYLCYSTEINE O-METHYLTRANSFERASE"/>
    <property type="match status" value="1"/>
</dbReference>
<accession>Q1N2D0</accession>
<evidence type="ECO:0008006" key="8">
    <source>
        <dbReference type="Google" id="ProtNLM"/>
    </source>
</evidence>
<reference evidence="6 7" key="1">
    <citation type="submission" date="2006-03" db="EMBL/GenBank/DDBJ databases">
        <authorList>
            <person name="Pinhassi J."/>
            <person name="Pedros-Alio C."/>
            <person name="Ferriera S."/>
            <person name="Johnson J."/>
            <person name="Kravitz S."/>
            <person name="Halpern A."/>
            <person name="Remington K."/>
            <person name="Beeson K."/>
            <person name="Tran B."/>
            <person name="Rogers Y.-H."/>
            <person name="Friedman R."/>
            <person name="Venter J.C."/>
        </authorList>
    </citation>
    <scope>NUCLEOTIDE SEQUENCE [LARGE SCALE GENOMIC DNA]</scope>
    <source>
        <strain evidence="6 7">RED65</strain>
    </source>
</reference>
<dbReference type="GO" id="GO:0012505">
    <property type="term" value="C:endomembrane system"/>
    <property type="evidence" value="ECO:0007669"/>
    <property type="project" value="UniProtKB-SubCell"/>
</dbReference>
<dbReference type="Pfam" id="PF04191">
    <property type="entry name" value="PEMT"/>
    <property type="match status" value="1"/>
</dbReference>
<dbReference type="InterPro" id="IPR007318">
    <property type="entry name" value="Phopholipid_MeTrfase"/>
</dbReference>
<evidence type="ECO:0000256" key="5">
    <source>
        <dbReference type="SAM" id="Phobius"/>
    </source>
</evidence>
<evidence type="ECO:0000256" key="1">
    <source>
        <dbReference type="ARBA" id="ARBA00004127"/>
    </source>
</evidence>
<evidence type="ECO:0000313" key="6">
    <source>
        <dbReference type="EMBL" id="EAT12477.1"/>
    </source>
</evidence>
<keyword evidence="4 5" id="KW-0472">Membrane</keyword>
<dbReference type="Proteomes" id="UP000004263">
    <property type="component" value="Unassembled WGS sequence"/>
</dbReference>
<dbReference type="OrthoDB" id="9811969at2"/>
<sequence length="152" mass="17462">MKRLELLIPPVPLTLIFALTMWLIHSYLSWASVLSLPVSISALFFAIGLFFIIPAVISFIENKTTVDPRVPEKSKTLVVSGLYRFTRNPMYLGMLCCLLSMASYQGNVISYGLCVVFVFYMNRFQISQEEAALSQQFGKDYEAYCHRVRRWI</sequence>
<dbReference type="PANTHER" id="PTHR12714:SF24">
    <property type="entry name" value="SLR1182 PROTEIN"/>
    <property type="match status" value="1"/>
</dbReference>
<keyword evidence="7" id="KW-1185">Reference proteome</keyword>
<feature type="transmembrane region" description="Helical" evidence="5">
    <location>
        <begin position="90"/>
        <end position="120"/>
    </location>
</feature>
<proteinExistence type="predicted"/>
<dbReference type="EMBL" id="AAQH01000007">
    <property type="protein sequence ID" value="EAT12477.1"/>
    <property type="molecule type" value="Genomic_DNA"/>
</dbReference>
<comment type="subcellular location">
    <subcellularLocation>
        <location evidence="1">Endomembrane system</location>
        <topology evidence="1">Multi-pass membrane protein</topology>
    </subcellularLocation>
</comment>
<dbReference type="HOGENOM" id="CLU_065200_4_2_6"/>
<keyword evidence="2 5" id="KW-0812">Transmembrane</keyword>
<organism evidence="6 7">
    <name type="scientific">Bermanella marisrubri</name>
    <dbReference type="NCBI Taxonomy" id="207949"/>
    <lineage>
        <taxon>Bacteria</taxon>
        <taxon>Pseudomonadati</taxon>
        <taxon>Pseudomonadota</taxon>
        <taxon>Gammaproteobacteria</taxon>
        <taxon>Oceanospirillales</taxon>
        <taxon>Oceanospirillaceae</taxon>
        <taxon>Bermanella</taxon>
    </lineage>
</organism>
<gene>
    <name evidence="6" type="ORF">RED65_16606</name>
</gene>
<feature type="transmembrane region" description="Helical" evidence="5">
    <location>
        <begin position="6"/>
        <end position="24"/>
    </location>
</feature>